<evidence type="ECO:0000313" key="1">
    <source>
        <dbReference type="EMBL" id="TQM63850.1"/>
    </source>
</evidence>
<dbReference type="PANTHER" id="PTHR37031:SF2">
    <property type="entry name" value="PHOD-LIKE PHOSPHATASE METALLOPHOSPHATASE DOMAIN-CONTAINING PROTEIN"/>
    <property type="match status" value="1"/>
</dbReference>
<proteinExistence type="predicted"/>
<dbReference type="Gene3D" id="3.60.21.70">
    <property type="entry name" value="PhoD-like phosphatase"/>
    <property type="match status" value="1"/>
</dbReference>
<organism evidence="1 2">
    <name type="scientific">Humibacillus xanthopallidus</name>
    <dbReference type="NCBI Taxonomy" id="412689"/>
    <lineage>
        <taxon>Bacteria</taxon>
        <taxon>Bacillati</taxon>
        <taxon>Actinomycetota</taxon>
        <taxon>Actinomycetes</taxon>
        <taxon>Micrococcales</taxon>
        <taxon>Intrasporangiaceae</taxon>
        <taxon>Humibacillus</taxon>
    </lineage>
</organism>
<accession>A0A543HZZ3</accession>
<keyword evidence="2" id="KW-1185">Reference proteome</keyword>
<name>A0A543HZZ3_9MICO</name>
<protein>
    <recommendedName>
        <fullName evidence="3">PhoD-like phosphatase</fullName>
    </recommendedName>
</protein>
<dbReference type="EMBL" id="VFPM01000001">
    <property type="protein sequence ID" value="TQM63850.1"/>
    <property type="molecule type" value="Genomic_DNA"/>
</dbReference>
<sequence length="1472" mass="157227">MVWGPKQPAELPLVLVGPMLRRVDPTSVTVFLALKEARTATLRVYDSESGGAGSGVVATGSRSTVSLGTNLHVVAVTATAAAPLAPGRLYRYQVFFGAAGGAEAPESAPTLFSAGVVAPTEAAARAALTFGTAGAPRLPSFATPPPTPATLRLLHGSCRKPHGGGLDMLPVVADIIAPAADSAELRPHQLLLTGDQIYADDVADPLLAIAAHAMAALGMPREQLPAKKRGALLEDRHAEVGMRQHAVLEIAKLTCDVGASHLFSFAEFVGMYLLVWADVLWPQTLPEFGDEFPHLKRDMGEETYSKTLAGEAYPAMVVPESVKRMQRWVEQAKPLQDFRDSLPEVRRALANVPTLMMFDDHEVTDDWLLCRRWCTDSVIAKDADTGSRLGRRIAANAMAACAIFQAWGNTPDRFAAQGDAGQKGRDLLTKLSAWTAGSDDASVAAAEDIAQRVGTPVDLSDAPKDTDVDPPRERGKLLQRADTAIDYHYEVRWPRYQLIVLDTRTRRGFPGGPTDPPALIGDDVALRAMLHDLGDPADDGVTVVVSPAPVVGVPLIEDFIQPLVGRSYAGSVFTDNEAWGLQQAGLQSFLPRLCTAATAAADGTHSRRVVLLSGDVHYGYAARLRFSARAPHTAPGAPAALASTRVEGVAAQLVSSSLKNEEGKTRFLHSTGFEPVLDRLPERRIVGWRNEAGASIQVGNELGLGWGGSGLRPWKVSGRPAVGEVTDTRVVTSEPDIRAEISFVKHDEADPEVPPRDVAARDVSAPGGDTQQALAQYLAAAGNHQDYLGPWGSGKEIVGRVNLGEIRFLWGAEDRKSVAQTLWWRLERGADRQTAAPLTRYVVDLALGSTLFQPPRYGGFLLQRGDKDAAADKPPTYGGVERKGYTGPAHVATLQRDLLELGFAQHRTATGEFDRLTQFAVRELQVYAARSRVAVDVQPVPRPSRYVESLRAVDVPTGDRYRGIVHGSVDLPTEAVITTWKERRWRCPVIVEGWTTNAAGDRLSLATIPATPTVPSRPAENLWRHDECPVATASYFVTDLSTVPAGAAAGAPRLLAGWDAYATVEGFGGPRRDPLRGQRSPELEVRPEVLLPRVADGAAGPSLAALVADRGSSDTSVATRAAQRLSSFKVLRAVSEVRSDGQLDAVRAHAEPALAVGLGGWGSGRPVSPPQIEGPKPLRDWSVAEGDLLPLLAYLRRRDPDTFEAVAGRFGLSASKAWGKDGGDLLDKTHLVLAALPALTDRSGEAKAIDKVADHDYLRSWHWVNRVVTAVAEQDGLRRSMWLLARQRLADLLSAPWDGPLGAPTVPDLPAGDKTRRARIGDLVTSERGVALLLAWHQADPGAVVGPGPDTEMPKEERAKPRAGARLHAAFDAAKASGAADFSAPTTAWTDTHEQALTAALLAGTTTDATLHTALVAVLAWPAWTPSGGTVTATNPRGFALPVDALPAGERTLLGGRGSFRLDVSDLPRSPA</sequence>
<comment type="caution">
    <text evidence="1">The sequence shown here is derived from an EMBL/GenBank/DDBJ whole genome shotgun (WGS) entry which is preliminary data.</text>
</comment>
<dbReference type="RefSeq" id="WP_141841573.1">
    <property type="nucleotide sequence ID" value="NZ_VFPM01000001.1"/>
</dbReference>
<gene>
    <name evidence="1" type="ORF">FBY41_0204</name>
</gene>
<evidence type="ECO:0000313" key="2">
    <source>
        <dbReference type="Proteomes" id="UP000316747"/>
    </source>
</evidence>
<dbReference type="OrthoDB" id="9795624at2"/>
<dbReference type="InterPro" id="IPR038607">
    <property type="entry name" value="PhoD-like_sf"/>
</dbReference>
<dbReference type="Proteomes" id="UP000316747">
    <property type="component" value="Unassembled WGS sequence"/>
</dbReference>
<reference evidence="1 2" key="1">
    <citation type="submission" date="2019-06" db="EMBL/GenBank/DDBJ databases">
        <title>Genome sequencing of plant associated microbes to promote plant fitness in Sorghum bicolor and Oryza sativa.</title>
        <authorList>
            <person name="Coleman-Derr D."/>
        </authorList>
    </citation>
    <scope>NUCLEOTIDE SEQUENCE [LARGE SCALE GENOMIC DNA]</scope>
    <source>
        <strain evidence="1 2">KV-663</strain>
    </source>
</reference>
<dbReference type="PANTHER" id="PTHR37031">
    <property type="entry name" value="METALLOPHOSPHATASE BINDING DOMAIN PROTEIN"/>
    <property type="match status" value="1"/>
</dbReference>
<evidence type="ECO:0008006" key="3">
    <source>
        <dbReference type="Google" id="ProtNLM"/>
    </source>
</evidence>